<reference evidence="2 3" key="1">
    <citation type="submission" date="2017-05" db="EMBL/GenBank/DDBJ databases">
        <authorList>
            <person name="Varghese N."/>
            <person name="Submissions S."/>
        </authorList>
    </citation>
    <scope>NUCLEOTIDE SEQUENCE [LARGE SCALE GENOMIC DNA]</scope>
    <source>
        <strain evidence="2 3">DSM 21342</strain>
    </source>
</reference>
<gene>
    <name evidence="2" type="ORF">SAMN06265350_106225</name>
</gene>
<accession>A0A521DDV7</accession>
<organism evidence="2 3">
    <name type="scientific">Solitalea koreensis</name>
    <dbReference type="NCBI Taxonomy" id="543615"/>
    <lineage>
        <taxon>Bacteria</taxon>
        <taxon>Pseudomonadati</taxon>
        <taxon>Bacteroidota</taxon>
        <taxon>Sphingobacteriia</taxon>
        <taxon>Sphingobacteriales</taxon>
        <taxon>Sphingobacteriaceae</taxon>
        <taxon>Solitalea</taxon>
    </lineage>
</organism>
<dbReference type="Pfam" id="PF05235">
    <property type="entry name" value="CHAD"/>
    <property type="match status" value="1"/>
</dbReference>
<dbReference type="InterPro" id="IPR007899">
    <property type="entry name" value="CHAD_dom"/>
</dbReference>
<evidence type="ECO:0000313" key="2">
    <source>
        <dbReference type="EMBL" id="SMO69869.1"/>
    </source>
</evidence>
<name>A0A521DDV7_9SPHI</name>
<sequence>MNKAEIVLINDKFFKIFFKYARKIERNLKVGNIDFLWRELKRYSAFLRMLSYETNADLLMPKTIKAIYGKAGIIRDLQLHIQRVYEAAKNNTHKPYKYMLLLENELDEWEDKMLDALSLNPWPDAQEFIKEKFPDSVHLTAIERFVRKKIIEIASLITAYQDDNDENLHLIRKKLKDILHNIKTFEEELKQPFPIMIWNKDEIKPVESLIVELEQFNDLCISISLLRLAQESEINADEKKQLKIISHQLSNEKEKVKVCILTHLTNLNVNPCRYM</sequence>
<dbReference type="EMBL" id="FXSZ01000006">
    <property type="protein sequence ID" value="SMO69869.1"/>
    <property type="molecule type" value="Genomic_DNA"/>
</dbReference>
<protein>
    <submittedName>
        <fullName evidence="2">CHAD domain-containing protein</fullName>
    </submittedName>
</protein>
<feature type="domain" description="CHAD" evidence="1">
    <location>
        <begin position="58"/>
        <end position="227"/>
    </location>
</feature>
<proteinExistence type="predicted"/>
<dbReference type="Proteomes" id="UP000315971">
    <property type="component" value="Unassembled WGS sequence"/>
</dbReference>
<dbReference type="RefSeq" id="WP_142604178.1">
    <property type="nucleotide sequence ID" value="NZ_FXSZ01000006.1"/>
</dbReference>
<evidence type="ECO:0000259" key="1">
    <source>
        <dbReference type="Pfam" id="PF05235"/>
    </source>
</evidence>
<evidence type="ECO:0000313" key="3">
    <source>
        <dbReference type="Proteomes" id="UP000315971"/>
    </source>
</evidence>
<dbReference type="AlphaFoldDB" id="A0A521DDV7"/>
<dbReference type="OrthoDB" id="676869at2"/>
<keyword evidence="3" id="KW-1185">Reference proteome</keyword>